<sequence>MQKEYSTLYKEFLSSKSKGQGEFFKSINKLGICFNHHIMLKTMVDMDLEDHEGRSTQDNPSRITGPIVDVEKCMMSSKIAHLIKRLLKSKQSKFGSTRSVV</sequence>
<accession>A0A9Q3GBT7</accession>
<comment type="caution">
    <text evidence="1">The sequence shown here is derived from an EMBL/GenBank/DDBJ whole genome shotgun (WGS) entry which is preliminary data.</text>
</comment>
<protein>
    <submittedName>
        <fullName evidence="1">Uncharacterized protein</fullName>
    </submittedName>
</protein>
<keyword evidence="2" id="KW-1185">Reference proteome</keyword>
<dbReference type="Proteomes" id="UP000765509">
    <property type="component" value="Unassembled WGS sequence"/>
</dbReference>
<dbReference type="OrthoDB" id="2505291at2759"/>
<evidence type="ECO:0000313" key="2">
    <source>
        <dbReference type="Proteomes" id="UP000765509"/>
    </source>
</evidence>
<name>A0A9Q3GBT7_9BASI</name>
<evidence type="ECO:0000313" key="1">
    <source>
        <dbReference type="EMBL" id="MBW0461006.1"/>
    </source>
</evidence>
<reference evidence="1" key="1">
    <citation type="submission" date="2021-03" db="EMBL/GenBank/DDBJ databases">
        <title>Draft genome sequence of rust myrtle Austropuccinia psidii MF-1, a brazilian biotype.</title>
        <authorList>
            <person name="Quecine M.C."/>
            <person name="Pachon D.M.R."/>
            <person name="Bonatelli M.L."/>
            <person name="Correr F.H."/>
            <person name="Franceschini L.M."/>
            <person name="Leite T.F."/>
            <person name="Margarido G.R.A."/>
            <person name="Almeida C.A."/>
            <person name="Ferrarezi J.A."/>
            <person name="Labate C.A."/>
        </authorList>
    </citation>
    <scope>NUCLEOTIDE SEQUENCE</scope>
    <source>
        <strain evidence="1">MF-1</strain>
    </source>
</reference>
<proteinExistence type="predicted"/>
<gene>
    <name evidence="1" type="ORF">O181_000721</name>
</gene>
<organism evidence="1 2">
    <name type="scientific">Austropuccinia psidii MF-1</name>
    <dbReference type="NCBI Taxonomy" id="1389203"/>
    <lineage>
        <taxon>Eukaryota</taxon>
        <taxon>Fungi</taxon>
        <taxon>Dikarya</taxon>
        <taxon>Basidiomycota</taxon>
        <taxon>Pucciniomycotina</taxon>
        <taxon>Pucciniomycetes</taxon>
        <taxon>Pucciniales</taxon>
        <taxon>Sphaerophragmiaceae</taxon>
        <taxon>Austropuccinia</taxon>
    </lineage>
</organism>
<dbReference type="AlphaFoldDB" id="A0A9Q3GBT7"/>
<dbReference type="EMBL" id="AVOT02000092">
    <property type="protein sequence ID" value="MBW0461006.1"/>
    <property type="molecule type" value="Genomic_DNA"/>
</dbReference>